<dbReference type="SUPFAM" id="SSF103473">
    <property type="entry name" value="MFS general substrate transporter"/>
    <property type="match status" value="1"/>
</dbReference>
<evidence type="ECO:0000256" key="1">
    <source>
        <dbReference type="ARBA" id="ARBA00004651"/>
    </source>
</evidence>
<dbReference type="PANTHER" id="PTHR23513">
    <property type="entry name" value="INTEGRAL MEMBRANE EFFLUX PROTEIN-RELATED"/>
    <property type="match status" value="1"/>
</dbReference>
<keyword evidence="3 6" id="KW-0812">Transmembrane</keyword>
<keyword evidence="5 6" id="KW-0472">Membrane</keyword>
<keyword evidence="2" id="KW-1003">Cell membrane</keyword>
<reference evidence="7 8" key="1">
    <citation type="submission" date="2019-06" db="EMBL/GenBank/DDBJ databases">
        <title>Aeromicrobium sp. nov., isolated from a maize field.</title>
        <authorList>
            <person name="Lin S.-Y."/>
            <person name="Tsai C.-F."/>
            <person name="Young C.-C."/>
        </authorList>
    </citation>
    <scope>NUCLEOTIDE SEQUENCE [LARGE SCALE GENOMIC DNA]</scope>
    <source>
        <strain evidence="7 8">CC-CFT486</strain>
    </source>
</reference>
<feature type="transmembrane region" description="Helical" evidence="6">
    <location>
        <begin position="25"/>
        <end position="48"/>
    </location>
</feature>
<organism evidence="7 8">
    <name type="scientific">Aeromicrobium terrae</name>
    <dbReference type="NCBI Taxonomy" id="2498846"/>
    <lineage>
        <taxon>Bacteria</taxon>
        <taxon>Bacillati</taxon>
        <taxon>Actinomycetota</taxon>
        <taxon>Actinomycetes</taxon>
        <taxon>Propionibacteriales</taxon>
        <taxon>Nocardioidaceae</taxon>
        <taxon>Aeromicrobium</taxon>
    </lineage>
</organism>
<evidence type="ECO:0000256" key="4">
    <source>
        <dbReference type="ARBA" id="ARBA00022989"/>
    </source>
</evidence>
<dbReference type="Gene3D" id="1.20.1250.20">
    <property type="entry name" value="MFS general substrate transporter like domains"/>
    <property type="match status" value="1"/>
</dbReference>
<dbReference type="OrthoDB" id="4528313at2"/>
<feature type="transmembrane region" description="Helical" evidence="6">
    <location>
        <begin position="380"/>
        <end position="400"/>
    </location>
</feature>
<dbReference type="CDD" id="cd06173">
    <property type="entry name" value="MFS_MefA_like"/>
    <property type="match status" value="1"/>
</dbReference>
<feature type="transmembrane region" description="Helical" evidence="6">
    <location>
        <begin position="60"/>
        <end position="79"/>
    </location>
</feature>
<keyword evidence="4 6" id="KW-1133">Transmembrane helix</keyword>
<dbReference type="InterPro" id="IPR036259">
    <property type="entry name" value="MFS_trans_sf"/>
</dbReference>
<sequence length="422" mass="44000">MRSSLWSVERWLAERHALRHRPFRWLLAGVSINALGNGAAPIALAFAVLDLGGDASDLGVVVGLYALADVAAVLFGGVLGDRFSRRTMMRVSMAGAAASQAVAAASLIGGWSSLVLLSATGMLIGALGALGGPSSNAITPQTVAAPLLRQAVVLRRLSQNTAIIVGSAVAGLMVAGLGSGWALALDACTFALAALAYGLVRVPPVSAPEPTSLLADVGDGFREVMRHTWLWLLILQAMLYHLFYGGAQGVLGPIVVGDGIGRAAWGYALSAMMAGFVLGGLVTIRWKPRHALHVGVWFLGLTAAFPVAIALSDSLVVVLVGAFVHGFGLEIFSVGWDLSIQENIAPEKMARVYSFDQIGSYVARPLGLALTGPVAEAVGFRLWLVVVGAVIVASVAAALTSTDVRRLERRPEVTEEPVLLQS</sequence>
<evidence type="ECO:0000256" key="6">
    <source>
        <dbReference type="SAM" id="Phobius"/>
    </source>
</evidence>
<feature type="transmembrane region" description="Helical" evidence="6">
    <location>
        <begin position="153"/>
        <end position="175"/>
    </location>
</feature>
<comment type="subcellular location">
    <subcellularLocation>
        <location evidence="1">Cell membrane</location>
        <topology evidence="1">Multi-pass membrane protein</topology>
    </subcellularLocation>
</comment>
<evidence type="ECO:0000313" key="7">
    <source>
        <dbReference type="EMBL" id="TXL61550.1"/>
    </source>
</evidence>
<protein>
    <submittedName>
        <fullName evidence="7">MFS transporter</fullName>
    </submittedName>
</protein>
<name>A0A5C8NK72_9ACTN</name>
<comment type="caution">
    <text evidence="7">The sequence shown here is derived from an EMBL/GenBank/DDBJ whole genome shotgun (WGS) entry which is preliminary data.</text>
</comment>
<feature type="transmembrane region" description="Helical" evidence="6">
    <location>
        <begin position="296"/>
        <end position="324"/>
    </location>
</feature>
<dbReference type="InterPro" id="IPR011701">
    <property type="entry name" value="MFS"/>
</dbReference>
<dbReference type="Proteomes" id="UP000321571">
    <property type="component" value="Unassembled WGS sequence"/>
</dbReference>
<evidence type="ECO:0000256" key="5">
    <source>
        <dbReference type="ARBA" id="ARBA00023136"/>
    </source>
</evidence>
<gene>
    <name evidence="7" type="ORF">FHP06_09015</name>
</gene>
<keyword evidence="8" id="KW-1185">Reference proteome</keyword>
<dbReference type="PANTHER" id="PTHR23513:SF11">
    <property type="entry name" value="STAPHYLOFERRIN A TRANSPORTER"/>
    <property type="match status" value="1"/>
</dbReference>
<feature type="transmembrane region" description="Helical" evidence="6">
    <location>
        <begin position="228"/>
        <end position="244"/>
    </location>
</feature>
<dbReference type="GO" id="GO:0022857">
    <property type="term" value="F:transmembrane transporter activity"/>
    <property type="evidence" value="ECO:0007669"/>
    <property type="project" value="InterPro"/>
</dbReference>
<feature type="transmembrane region" description="Helical" evidence="6">
    <location>
        <begin position="264"/>
        <end position="284"/>
    </location>
</feature>
<accession>A0A5C8NK72</accession>
<dbReference type="AlphaFoldDB" id="A0A5C8NK72"/>
<evidence type="ECO:0000256" key="2">
    <source>
        <dbReference type="ARBA" id="ARBA00022475"/>
    </source>
</evidence>
<evidence type="ECO:0000256" key="3">
    <source>
        <dbReference type="ARBA" id="ARBA00022692"/>
    </source>
</evidence>
<dbReference type="Pfam" id="PF07690">
    <property type="entry name" value="MFS_1"/>
    <property type="match status" value="1"/>
</dbReference>
<dbReference type="EMBL" id="VDUX01000003">
    <property type="protein sequence ID" value="TXL61550.1"/>
    <property type="molecule type" value="Genomic_DNA"/>
</dbReference>
<evidence type="ECO:0000313" key="8">
    <source>
        <dbReference type="Proteomes" id="UP000321571"/>
    </source>
</evidence>
<proteinExistence type="predicted"/>
<dbReference type="GO" id="GO:0005886">
    <property type="term" value="C:plasma membrane"/>
    <property type="evidence" value="ECO:0007669"/>
    <property type="project" value="UniProtKB-SubCell"/>
</dbReference>